<name>A0A9P6K459_9FUNG</name>
<comment type="caution">
    <text evidence="1">The sequence shown here is derived from an EMBL/GenBank/DDBJ whole genome shotgun (WGS) entry which is preliminary data.</text>
</comment>
<organism evidence="1 2">
    <name type="scientific">Mortierella hygrophila</name>
    <dbReference type="NCBI Taxonomy" id="979708"/>
    <lineage>
        <taxon>Eukaryota</taxon>
        <taxon>Fungi</taxon>
        <taxon>Fungi incertae sedis</taxon>
        <taxon>Mucoromycota</taxon>
        <taxon>Mortierellomycotina</taxon>
        <taxon>Mortierellomycetes</taxon>
        <taxon>Mortierellales</taxon>
        <taxon>Mortierellaceae</taxon>
        <taxon>Mortierella</taxon>
    </lineage>
</organism>
<proteinExistence type="predicted"/>
<dbReference type="AlphaFoldDB" id="A0A9P6K459"/>
<dbReference type="EMBL" id="JAAAXW010000071">
    <property type="protein sequence ID" value="KAF9545508.1"/>
    <property type="molecule type" value="Genomic_DNA"/>
</dbReference>
<gene>
    <name evidence="1" type="ORF">EC957_010924</name>
</gene>
<protein>
    <submittedName>
        <fullName evidence="1">Uncharacterized protein</fullName>
    </submittedName>
</protein>
<dbReference type="Proteomes" id="UP000723463">
    <property type="component" value="Unassembled WGS sequence"/>
</dbReference>
<sequence length="133" mass="15256">MMVLVMMLRLLERRTRGSFDPMDLGLGSATSVRNAALLRPVYFFDFKMLHGCPALEILRLHMQTEHGHHSRLIRESDLYISGADGGSQERLVAQNLRKFYMNDFWEVEDPVVPALKHREGSDLFIINPSQNSP</sequence>
<evidence type="ECO:0000313" key="2">
    <source>
        <dbReference type="Proteomes" id="UP000723463"/>
    </source>
</evidence>
<evidence type="ECO:0000313" key="1">
    <source>
        <dbReference type="EMBL" id="KAF9545508.1"/>
    </source>
</evidence>
<keyword evidence="2" id="KW-1185">Reference proteome</keyword>
<accession>A0A9P6K459</accession>
<reference evidence="1" key="1">
    <citation type="journal article" date="2020" name="Fungal Divers.">
        <title>Resolving the Mortierellaceae phylogeny through synthesis of multi-gene phylogenetics and phylogenomics.</title>
        <authorList>
            <person name="Vandepol N."/>
            <person name="Liber J."/>
            <person name="Desiro A."/>
            <person name="Na H."/>
            <person name="Kennedy M."/>
            <person name="Barry K."/>
            <person name="Grigoriev I.V."/>
            <person name="Miller A.N."/>
            <person name="O'Donnell K."/>
            <person name="Stajich J.E."/>
            <person name="Bonito G."/>
        </authorList>
    </citation>
    <scope>NUCLEOTIDE SEQUENCE</scope>
    <source>
        <strain evidence="1">NRRL 2591</strain>
    </source>
</reference>